<evidence type="ECO:0000313" key="2">
    <source>
        <dbReference type="EMBL" id="KAF7437489.1"/>
    </source>
</evidence>
<dbReference type="VEuPathDB" id="FungiDB:PC9H_004330"/>
<gene>
    <name evidence="2" type="ORF">PC9H_004330</name>
</gene>
<organism evidence="2 3">
    <name type="scientific">Pleurotus ostreatus</name>
    <name type="common">Oyster mushroom</name>
    <name type="synonym">White-rot fungus</name>
    <dbReference type="NCBI Taxonomy" id="5322"/>
    <lineage>
        <taxon>Eukaryota</taxon>
        <taxon>Fungi</taxon>
        <taxon>Dikarya</taxon>
        <taxon>Basidiomycota</taxon>
        <taxon>Agaricomycotina</taxon>
        <taxon>Agaricomycetes</taxon>
        <taxon>Agaricomycetidae</taxon>
        <taxon>Agaricales</taxon>
        <taxon>Pleurotineae</taxon>
        <taxon>Pleurotaceae</taxon>
        <taxon>Pleurotus</taxon>
    </lineage>
</organism>
<reference evidence="2" key="1">
    <citation type="submission" date="2019-07" db="EMBL/GenBank/DDBJ databases">
        <authorList>
            <person name="Palmer J.M."/>
        </authorList>
    </citation>
    <scope>NUCLEOTIDE SEQUENCE</scope>
    <source>
        <strain evidence="2">PC9</strain>
    </source>
</reference>
<evidence type="ECO:0000256" key="1">
    <source>
        <dbReference type="SAM" id="MobiDB-lite"/>
    </source>
</evidence>
<dbReference type="AlphaFoldDB" id="A0A8H7A337"/>
<dbReference type="RefSeq" id="XP_036635388.1">
    <property type="nucleotide sequence ID" value="XM_036773915.1"/>
</dbReference>
<dbReference type="EMBL" id="JACETU010000002">
    <property type="protein sequence ID" value="KAF7437489.1"/>
    <property type="molecule type" value="Genomic_DNA"/>
</dbReference>
<accession>A0A8H7A337</accession>
<proteinExistence type="predicted"/>
<sequence length="106" mass="11874">MGREKRKRSVYVLAPEVPTFVATRATKSRIHQTFIEAPPVTEEQLPSDTPLPTLGSPDSYMADATISDPPVDASGYVELSFEPDRMHLSLRGEQHTGKDIWTPPYY</sequence>
<feature type="region of interest" description="Disordered" evidence="1">
    <location>
        <begin position="39"/>
        <end position="67"/>
    </location>
</feature>
<dbReference type="GeneID" id="59374148"/>
<keyword evidence="3" id="KW-1185">Reference proteome</keyword>
<name>A0A8H7A337_PLEOS</name>
<dbReference type="Proteomes" id="UP000623687">
    <property type="component" value="Unassembled WGS sequence"/>
</dbReference>
<protein>
    <submittedName>
        <fullName evidence="2">Uncharacterized protein</fullName>
    </submittedName>
</protein>
<evidence type="ECO:0000313" key="3">
    <source>
        <dbReference type="Proteomes" id="UP000623687"/>
    </source>
</evidence>
<comment type="caution">
    <text evidence="2">The sequence shown here is derived from an EMBL/GenBank/DDBJ whole genome shotgun (WGS) entry which is preliminary data.</text>
</comment>